<dbReference type="Proteomes" id="UP000594001">
    <property type="component" value="Chromosome"/>
</dbReference>
<accession>A0A7L9RTH6</accession>
<protein>
    <submittedName>
        <fullName evidence="1">Uncharacterized protein</fullName>
    </submittedName>
</protein>
<dbReference type="AlphaFoldDB" id="A0A7L9RTH6"/>
<dbReference type="RefSeq" id="WP_350332573.1">
    <property type="nucleotide sequence ID" value="NZ_CP054719.1"/>
</dbReference>
<reference evidence="1 2" key="1">
    <citation type="submission" date="2020-06" db="EMBL/GenBank/DDBJ databases">
        <title>The endosymbiont of the kinetoplastid Bodo saltans is a Paracaedibacter-like alpha-proteobacterium possessing a putative toxin-antitoxin system.</title>
        <authorList>
            <person name="Midha S."/>
            <person name="Rigden D.J."/>
            <person name="Siozios S."/>
            <person name="Hurst G.D.D."/>
            <person name="Jackson A.P."/>
        </authorList>
    </citation>
    <scope>NUCLEOTIDE SEQUENCE [LARGE SCALE GENOMIC DNA]</scope>
    <source>
        <strain evidence="1">Lake Konstanz</strain>
    </source>
</reference>
<name>A0A7L9RTH6_9PROT</name>
<evidence type="ECO:0000313" key="1">
    <source>
        <dbReference type="EMBL" id="QOL19831.1"/>
    </source>
</evidence>
<gene>
    <name evidence="1" type="ORF">CPBP_00601</name>
</gene>
<dbReference type="KEGG" id="pbal:CPBP_00601"/>
<dbReference type="EMBL" id="CP054719">
    <property type="protein sequence ID" value="QOL19831.1"/>
    <property type="molecule type" value="Genomic_DNA"/>
</dbReference>
<keyword evidence="2" id="KW-1185">Reference proteome</keyword>
<proteinExistence type="predicted"/>
<organism evidence="1 2">
    <name type="scientific">Candidatus Bodocaedibacter vickermanii</name>
    <dbReference type="NCBI Taxonomy" id="2741701"/>
    <lineage>
        <taxon>Bacteria</taxon>
        <taxon>Pseudomonadati</taxon>
        <taxon>Pseudomonadota</taxon>
        <taxon>Alphaproteobacteria</taxon>
        <taxon>Holosporales</taxon>
        <taxon>Candidatus Paracaedibacteraceae</taxon>
        <taxon>Candidatus Bodocaedibacter</taxon>
    </lineage>
</organism>
<sequence>MDYATLYISDPSIIGSKVLDTMPEILSYNSKSDNHHVLGMTLRLKAANIDCNFMVNSELENHLNGLSNFVSGSIAEGVDLSYSLSRVSQVRMAMGCCIDPGFDSEGEILNFIKHYSRTLNSLLFYDSTLFDYDLQILATLK</sequence>
<evidence type="ECO:0000313" key="2">
    <source>
        <dbReference type="Proteomes" id="UP000594001"/>
    </source>
</evidence>